<organism evidence="2 3">
    <name type="scientific">Pseudodesulfovibrio indicus</name>
    <dbReference type="NCBI Taxonomy" id="1716143"/>
    <lineage>
        <taxon>Bacteria</taxon>
        <taxon>Pseudomonadati</taxon>
        <taxon>Thermodesulfobacteriota</taxon>
        <taxon>Desulfovibrionia</taxon>
        <taxon>Desulfovibrionales</taxon>
        <taxon>Desulfovibrionaceae</taxon>
    </lineage>
</organism>
<keyword evidence="3" id="KW-1185">Reference proteome</keyword>
<reference evidence="2 3" key="1">
    <citation type="journal article" date="2016" name="Front. Microbiol.">
        <title>Genome Sequence of the Piezophilic, Mesophilic Sulfate-Reducing Bacterium Desulfovibrio indicus J2T.</title>
        <authorList>
            <person name="Cao J."/>
            <person name="Maignien L."/>
            <person name="Shao Z."/>
            <person name="Alain K."/>
            <person name="Jebbar M."/>
        </authorList>
    </citation>
    <scope>NUCLEOTIDE SEQUENCE [LARGE SCALE GENOMIC DNA]</scope>
    <source>
        <strain evidence="2 3">J2</strain>
    </source>
</reference>
<evidence type="ECO:0000256" key="1">
    <source>
        <dbReference type="SAM" id="MobiDB-lite"/>
    </source>
</evidence>
<evidence type="ECO:0000313" key="2">
    <source>
        <dbReference type="EMBL" id="AMK09764.1"/>
    </source>
</evidence>
<sequence length="87" mass="9534">MESSVISRLGMRKMEFPASSIYSALRTGLRLDAIGHTSGWDTFSGMLHTLSAFSRTDRPTRAAAPGDRPRDGARPETLPARDRSNGR</sequence>
<feature type="region of interest" description="Disordered" evidence="1">
    <location>
        <begin position="54"/>
        <end position="87"/>
    </location>
</feature>
<feature type="compositionally biased region" description="Basic and acidic residues" evidence="1">
    <location>
        <begin position="67"/>
        <end position="87"/>
    </location>
</feature>
<dbReference type="Proteomes" id="UP000055611">
    <property type="component" value="Chromosome"/>
</dbReference>
<dbReference type="EMBL" id="CP014206">
    <property type="protein sequence ID" value="AMK09764.1"/>
    <property type="molecule type" value="Genomic_DNA"/>
</dbReference>
<evidence type="ECO:0000313" key="3">
    <source>
        <dbReference type="Proteomes" id="UP000055611"/>
    </source>
</evidence>
<proteinExistence type="predicted"/>
<protein>
    <submittedName>
        <fullName evidence="2">Uncharacterized protein</fullName>
    </submittedName>
</protein>
<accession>A0ABM5YRE1</accession>
<name>A0ABM5YRE1_9BACT</name>
<gene>
    <name evidence="2" type="ORF">AWY79_00910</name>
</gene>